<keyword evidence="1" id="KW-0378">Hydrolase</keyword>
<dbReference type="STRING" id="1603886.GCA_001895165_02233"/>
<dbReference type="GO" id="GO:0006508">
    <property type="term" value="P:proteolysis"/>
    <property type="evidence" value="ECO:0007669"/>
    <property type="project" value="UniProtKB-KW"/>
</dbReference>
<evidence type="ECO:0000313" key="2">
    <source>
        <dbReference type="Proteomes" id="UP000216352"/>
    </source>
</evidence>
<comment type="caution">
    <text evidence="1">The sequence shown here is derived from an EMBL/GenBank/DDBJ whole genome shotgun (WGS) entry which is preliminary data.</text>
</comment>
<dbReference type="Gene3D" id="3.30.2010.20">
    <property type="match status" value="1"/>
</dbReference>
<dbReference type="AlphaFoldDB" id="A0A261FNM1"/>
<protein>
    <submittedName>
        <fullName evidence="1">Zn-dependent protease</fullName>
    </submittedName>
</protein>
<dbReference type="SUPFAM" id="SSF55486">
    <property type="entry name" value="Metalloproteases ('zincins'), catalytic domain"/>
    <property type="match status" value="1"/>
</dbReference>
<reference evidence="1 2" key="1">
    <citation type="journal article" date="2017" name="BMC Genomics">
        <title>Comparative genomic and phylogenomic analyses of the Bifidobacteriaceae family.</title>
        <authorList>
            <person name="Lugli G.A."/>
            <person name="Milani C."/>
            <person name="Turroni F."/>
            <person name="Duranti S."/>
            <person name="Mancabelli L."/>
            <person name="Mangifesta M."/>
            <person name="Ferrario C."/>
            <person name="Modesto M."/>
            <person name="Mattarelli P."/>
            <person name="Jiri K."/>
            <person name="van Sinderen D."/>
            <person name="Ventura M."/>
        </authorList>
    </citation>
    <scope>NUCLEOTIDE SEQUENCE [LARGE SCALE GENOMIC DNA]</scope>
    <source>
        <strain evidence="1 2">DSM 28807</strain>
    </source>
</reference>
<accession>A0A261FNM1</accession>
<proteinExistence type="predicted"/>
<organism evidence="1 2">
    <name type="scientific">Bifidobacterium lemurum</name>
    <dbReference type="NCBI Taxonomy" id="1603886"/>
    <lineage>
        <taxon>Bacteria</taxon>
        <taxon>Bacillati</taxon>
        <taxon>Actinomycetota</taxon>
        <taxon>Actinomycetes</taxon>
        <taxon>Bifidobacteriales</taxon>
        <taxon>Bifidobacteriaceae</taxon>
        <taxon>Bifidobacterium</taxon>
    </lineage>
</organism>
<dbReference type="GO" id="GO:0008233">
    <property type="term" value="F:peptidase activity"/>
    <property type="evidence" value="ECO:0007669"/>
    <property type="project" value="UniProtKB-KW"/>
</dbReference>
<dbReference type="InterPro" id="IPR038555">
    <property type="entry name" value="Zincin_1_sf"/>
</dbReference>
<name>A0A261FNM1_9BIFI</name>
<dbReference type="Pfam" id="PF06262">
    <property type="entry name" value="Zincin_1"/>
    <property type="match status" value="1"/>
</dbReference>
<dbReference type="EMBL" id="MWWX01000015">
    <property type="protein sequence ID" value="OZG60573.1"/>
    <property type="molecule type" value="Genomic_DNA"/>
</dbReference>
<keyword evidence="2" id="KW-1185">Reference proteome</keyword>
<sequence>MALRMTDDEFAAAVEEALDSIPERFREVLDNVGIAMADEPNERELASMCGSHGELLGLYEGVPITQRTTSYGGVMPDIITIFKGPHERVCSTRQQLVHQIGITVIHEIGHYFGLDDDYLHSHGY</sequence>
<keyword evidence="1" id="KW-0645">Protease</keyword>
<dbReference type="CDD" id="cd12952">
    <property type="entry name" value="MMP_ACEL2062"/>
    <property type="match status" value="1"/>
</dbReference>
<dbReference type="Proteomes" id="UP000216352">
    <property type="component" value="Unassembled WGS sequence"/>
</dbReference>
<gene>
    <name evidence="1" type="ORF">BLEM_1769</name>
</gene>
<evidence type="ECO:0000313" key="1">
    <source>
        <dbReference type="EMBL" id="OZG60573.1"/>
    </source>
</evidence>
<dbReference type="InterPro" id="IPR010428">
    <property type="entry name" value="Zincin_1"/>
</dbReference>